<reference evidence="2" key="1">
    <citation type="submission" date="2021-02" db="EMBL/GenBank/DDBJ databases">
        <authorList>
            <person name="Nowell W R."/>
        </authorList>
    </citation>
    <scope>NUCLEOTIDE SEQUENCE</scope>
</reference>
<organism evidence="2 3">
    <name type="scientific">Rotaria sordida</name>
    <dbReference type="NCBI Taxonomy" id="392033"/>
    <lineage>
        <taxon>Eukaryota</taxon>
        <taxon>Metazoa</taxon>
        <taxon>Spiralia</taxon>
        <taxon>Gnathifera</taxon>
        <taxon>Rotifera</taxon>
        <taxon>Eurotatoria</taxon>
        <taxon>Bdelloidea</taxon>
        <taxon>Philodinida</taxon>
        <taxon>Philodinidae</taxon>
        <taxon>Rotaria</taxon>
    </lineage>
</organism>
<accession>A0A816CCY0</accession>
<dbReference type="Proteomes" id="UP000663854">
    <property type="component" value="Unassembled WGS sequence"/>
</dbReference>
<proteinExistence type="predicted"/>
<evidence type="ECO:0000313" key="1">
    <source>
        <dbReference type="EMBL" id="CAF1391900.1"/>
    </source>
</evidence>
<protein>
    <submittedName>
        <fullName evidence="2">Uncharacterized protein</fullName>
    </submittedName>
</protein>
<dbReference type="EMBL" id="CAJNOL010006683">
    <property type="protein sequence ID" value="CAF1620643.1"/>
    <property type="molecule type" value="Genomic_DNA"/>
</dbReference>
<dbReference type="Proteomes" id="UP000663870">
    <property type="component" value="Unassembled WGS sequence"/>
</dbReference>
<dbReference type="EMBL" id="CAJNOH010005201">
    <property type="protein sequence ID" value="CAF1391900.1"/>
    <property type="molecule type" value="Genomic_DNA"/>
</dbReference>
<evidence type="ECO:0000313" key="2">
    <source>
        <dbReference type="EMBL" id="CAF1620643.1"/>
    </source>
</evidence>
<keyword evidence="3" id="KW-1185">Reference proteome</keyword>
<dbReference type="AlphaFoldDB" id="A0A816CCY0"/>
<sequence>MEESIDHRPSKRFKITREQNRCSTFECLSGELILELFEYFNTKEIFQSFFNLSPFITSCIFDQRRRLHLYFDRQMPSFLGGYFPNQIISLQIEHIAIRITIFSNLKSLSIVHGNEREEECLNMVKQVR</sequence>
<evidence type="ECO:0000313" key="3">
    <source>
        <dbReference type="Proteomes" id="UP000663870"/>
    </source>
</evidence>
<gene>
    <name evidence="2" type="ORF">JXQ802_LOCUS50547</name>
    <name evidence="1" type="ORF">PYM288_LOCUS34376</name>
</gene>
<name>A0A816CCY0_9BILA</name>
<comment type="caution">
    <text evidence="2">The sequence shown here is derived from an EMBL/GenBank/DDBJ whole genome shotgun (WGS) entry which is preliminary data.</text>
</comment>